<evidence type="ECO:0000313" key="2">
    <source>
        <dbReference type="Proteomes" id="UP001390339"/>
    </source>
</evidence>
<proteinExistence type="predicted"/>
<organism evidence="1 2">
    <name type="scientific">Apiospora arundinis</name>
    <dbReference type="NCBI Taxonomy" id="335852"/>
    <lineage>
        <taxon>Eukaryota</taxon>
        <taxon>Fungi</taxon>
        <taxon>Dikarya</taxon>
        <taxon>Ascomycota</taxon>
        <taxon>Pezizomycotina</taxon>
        <taxon>Sordariomycetes</taxon>
        <taxon>Xylariomycetidae</taxon>
        <taxon>Amphisphaeriales</taxon>
        <taxon>Apiosporaceae</taxon>
        <taxon>Apiospora</taxon>
    </lineage>
</organism>
<gene>
    <name evidence="1" type="ORF">PGQ11_008917</name>
</gene>
<sequence>MLEVQTGPLCRAAVIELGTSQPFANSRRALDETTDEPDQVRIATCGVEIAVFYYKQDPLQTSEEMGNILESSVTSTGKPSNEVTLDAFGKLADTKGSYTLTN</sequence>
<comment type="caution">
    <text evidence="1">The sequence shown here is derived from an EMBL/GenBank/DDBJ whole genome shotgun (WGS) entry which is preliminary data.</text>
</comment>
<protein>
    <submittedName>
        <fullName evidence="1">Uncharacterized protein</fullName>
    </submittedName>
</protein>
<dbReference type="Proteomes" id="UP001390339">
    <property type="component" value="Unassembled WGS sequence"/>
</dbReference>
<evidence type="ECO:0000313" key="1">
    <source>
        <dbReference type="EMBL" id="KAK8862682.1"/>
    </source>
</evidence>
<keyword evidence="2" id="KW-1185">Reference proteome</keyword>
<dbReference type="EMBL" id="JAPCWZ010000005">
    <property type="protein sequence ID" value="KAK8862682.1"/>
    <property type="molecule type" value="Genomic_DNA"/>
</dbReference>
<name>A0ABR2IGJ6_9PEZI</name>
<accession>A0ABR2IGJ6</accession>
<reference evidence="1 2" key="1">
    <citation type="journal article" date="2024" name="IMA Fungus">
        <title>Apiospora arundinis, a panoply of carbohydrate-active enzymes and secondary metabolites.</title>
        <authorList>
            <person name="Sorensen T."/>
            <person name="Petersen C."/>
            <person name="Muurmann A.T."/>
            <person name="Christiansen J.V."/>
            <person name="Brundto M.L."/>
            <person name="Overgaard C.K."/>
            <person name="Boysen A.T."/>
            <person name="Wollenberg R.D."/>
            <person name="Larsen T.O."/>
            <person name="Sorensen J.L."/>
            <person name="Nielsen K.L."/>
            <person name="Sondergaard T.E."/>
        </authorList>
    </citation>
    <scope>NUCLEOTIDE SEQUENCE [LARGE SCALE GENOMIC DNA]</scope>
    <source>
        <strain evidence="1 2">AAU 773</strain>
    </source>
</reference>